<accession>A0A1I0QJR1</accession>
<keyword evidence="2" id="KW-1185">Reference proteome</keyword>
<dbReference type="EMBL" id="FOJG01000001">
    <property type="protein sequence ID" value="SEW27209.1"/>
    <property type="molecule type" value="Genomic_DNA"/>
</dbReference>
<sequence>MAEENNKTKNPSDEKATSSKLIKLSDAQLEYREMLKKEAKARHGSGIRIINNQDNMLWVAHNHLTNLPIRLRDAIINDCGLSLPTYYRYMRPSTKLEKGVETRVPHTLTIAEKYMIKKNFDVLFKEMVKFHSDFMKLT</sequence>
<dbReference type="Proteomes" id="UP000199310">
    <property type="component" value="Unassembled WGS sequence"/>
</dbReference>
<gene>
    <name evidence="1" type="ORF">SAMN04488122_1513</name>
</gene>
<evidence type="ECO:0000313" key="2">
    <source>
        <dbReference type="Proteomes" id="UP000199310"/>
    </source>
</evidence>
<reference evidence="2" key="1">
    <citation type="submission" date="2016-10" db="EMBL/GenBank/DDBJ databases">
        <authorList>
            <person name="Varghese N."/>
            <person name="Submissions S."/>
        </authorList>
    </citation>
    <scope>NUCLEOTIDE SEQUENCE [LARGE SCALE GENOMIC DNA]</scope>
    <source>
        <strain evidence="2">DSM 3695</strain>
    </source>
</reference>
<evidence type="ECO:0000313" key="1">
    <source>
        <dbReference type="EMBL" id="SEW27209.1"/>
    </source>
</evidence>
<dbReference type="RefSeq" id="WP_177192071.1">
    <property type="nucleotide sequence ID" value="NZ_FOJG01000001.1"/>
</dbReference>
<proteinExistence type="predicted"/>
<organism evidence="1 2">
    <name type="scientific">Chitinophaga arvensicola</name>
    <dbReference type="NCBI Taxonomy" id="29529"/>
    <lineage>
        <taxon>Bacteria</taxon>
        <taxon>Pseudomonadati</taxon>
        <taxon>Bacteroidota</taxon>
        <taxon>Chitinophagia</taxon>
        <taxon>Chitinophagales</taxon>
        <taxon>Chitinophagaceae</taxon>
        <taxon>Chitinophaga</taxon>
    </lineage>
</organism>
<protein>
    <submittedName>
        <fullName evidence="1">Uncharacterized protein</fullName>
    </submittedName>
</protein>
<name>A0A1I0QJR1_9BACT</name>
<dbReference type="AlphaFoldDB" id="A0A1I0QJR1"/>